<proteinExistence type="predicted"/>
<keyword evidence="2" id="KW-1185">Reference proteome</keyword>
<sequence length="41" mass="4824">MLVLLVVMEDDEIIERGDQDTLMAENSFYTDLYHSQFEIVT</sequence>
<evidence type="ECO:0000313" key="2">
    <source>
        <dbReference type="Proteomes" id="UP000242246"/>
    </source>
</evidence>
<dbReference type="RefSeq" id="WP_279626856.1">
    <property type="nucleotide sequence ID" value="NZ_JXJX01000006.1"/>
</dbReference>
<reference evidence="1 2" key="1">
    <citation type="submission" date="2014-12" db="EMBL/GenBank/DDBJ databases">
        <title>Draft genome sequences of 10 type strains of Lactococcus.</title>
        <authorList>
            <person name="Sun Z."/>
            <person name="Zhong Z."/>
            <person name="Liu W."/>
            <person name="Zhang W."/>
            <person name="Zhang H."/>
        </authorList>
    </citation>
    <scope>NUCLEOTIDE SEQUENCE [LARGE SCALE GENOMIC DNA]</scope>
    <source>
        <strain evidence="1 2">DSM 20686</strain>
    </source>
</reference>
<protein>
    <submittedName>
        <fullName evidence="1">Uncharacterized protein</fullName>
    </submittedName>
</protein>
<dbReference type="AlphaFoldDB" id="A0A2A5S0K8"/>
<comment type="caution">
    <text evidence="1">The sequence shown here is derived from an EMBL/GenBank/DDBJ whole genome shotgun (WGS) entry which is preliminary data.</text>
</comment>
<gene>
    <name evidence="1" type="ORF">RU87_GL001453</name>
</gene>
<evidence type="ECO:0000313" key="1">
    <source>
        <dbReference type="EMBL" id="PCS06993.1"/>
    </source>
</evidence>
<name>A0A2A5S0K8_9LACT</name>
<dbReference type="EMBL" id="JXJX01000006">
    <property type="protein sequence ID" value="PCS06993.1"/>
    <property type="molecule type" value="Genomic_DNA"/>
</dbReference>
<organism evidence="1 2">
    <name type="scientific">Pseudolactococcus plantarum</name>
    <dbReference type="NCBI Taxonomy" id="1365"/>
    <lineage>
        <taxon>Bacteria</taxon>
        <taxon>Bacillati</taxon>
        <taxon>Bacillota</taxon>
        <taxon>Bacilli</taxon>
        <taxon>Lactobacillales</taxon>
        <taxon>Streptococcaceae</taxon>
        <taxon>Pseudolactococcus</taxon>
    </lineage>
</organism>
<dbReference type="Proteomes" id="UP000242246">
    <property type="component" value="Unassembled WGS sequence"/>
</dbReference>
<accession>A0A2A5S0K8</accession>